<proteinExistence type="predicted"/>
<accession>A0A835QTZ0</accession>
<dbReference type="AlphaFoldDB" id="A0A835QTZ0"/>
<evidence type="ECO:0000313" key="1">
    <source>
        <dbReference type="EMBL" id="KAG0479630.1"/>
    </source>
</evidence>
<dbReference type="EMBL" id="JADCNL010000005">
    <property type="protein sequence ID" value="KAG0479630.1"/>
    <property type="molecule type" value="Genomic_DNA"/>
</dbReference>
<protein>
    <submittedName>
        <fullName evidence="1">Uncharacterized protein</fullName>
    </submittedName>
</protein>
<reference evidence="1 2" key="1">
    <citation type="journal article" date="2020" name="Nat. Food">
        <title>A phased Vanilla planifolia genome enables genetic improvement of flavour and production.</title>
        <authorList>
            <person name="Hasing T."/>
            <person name="Tang H."/>
            <person name="Brym M."/>
            <person name="Khazi F."/>
            <person name="Huang T."/>
            <person name="Chambers A.H."/>
        </authorList>
    </citation>
    <scope>NUCLEOTIDE SEQUENCE [LARGE SCALE GENOMIC DNA]</scope>
    <source>
        <tissue evidence="1">Leaf</tissue>
    </source>
</reference>
<name>A0A835QTZ0_VANPL</name>
<dbReference type="Proteomes" id="UP000636800">
    <property type="component" value="Chromosome 5"/>
</dbReference>
<keyword evidence="2" id="KW-1185">Reference proteome</keyword>
<organism evidence="1 2">
    <name type="scientific">Vanilla planifolia</name>
    <name type="common">Vanilla</name>
    <dbReference type="NCBI Taxonomy" id="51239"/>
    <lineage>
        <taxon>Eukaryota</taxon>
        <taxon>Viridiplantae</taxon>
        <taxon>Streptophyta</taxon>
        <taxon>Embryophyta</taxon>
        <taxon>Tracheophyta</taxon>
        <taxon>Spermatophyta</taxon>
        <taxon>Magnoliopsida</taxon>
        <taxon>Liliopsida</taxon>
        <taxon>Asparagales</taxon>
        <taxon>Orchidaceae</taxon>
        <taxon>Vanilloideae</taxon>
        <taxon>Vanilleae</taxon>
        <taxon>Vanilla</taxon>
    </lineage>
</organism>
<gene>
    <name evidence="1" type="ORF">HPP92_010488</name>
</gene>
<dbReference type="OrthoDB" id="419598at2759"/>
<sequence length="84" mass="9862">MCIRYPATVELFGVRLLFRQVVTAFWIRCYRISPCDDRSEGISRRNRVRFVRVSVGAGFWTLRVGAPGPILQDKFQVHENLRYD</sequence>
<comment type="caution">
    <text evidence="1">The sequence shown here is derived from an EMBL/GenBank/DDBJ whole genome shotgun (WGS) entry which is preliminary data.</text>
</comment>
<evidence type="ECO:0000313" key="2">
    <source>
        <dbReference type="Proteomes" id="UP000636800"/>
    </source>
</evidence>